<dbReference type="AlphaFoldDB" id="A0ABC9UFW1"/>
<protein>
    <recommendedName>
        <fullName evidence="1">DUF6602 domain-containing protein</fullName>
    </recommendedName>
</protein>
<dbReference type="EMBL" id="AYIP01000003">
    <property type="protein sequence ID" value="ESM38782.1"/>
    <property type="molecule type" value="Genomic_DNA"/>
</dbReference>
<sequence>MDLNQLFNSIEATMLARFKESGFIHHSGDKGENREEFLMDFLKTHLPKRYGVTKGEVITKEGLRSHAIDIIIYDAVNCPVLYAGKTSILPVEGVYGIIEVKSTLSKSEFDDAANKITSFKKLAPRDLGVIATREYATVHRASRPFGIVFGFNISGNSLDSLKENWMAHSKAVHDVNYFCNLICVLGKGVLRYEKVNLTKGEKDLLLDTDEFVNLVLTAHKGQVNSEENDEIVLRIVKEGMEDQSFGRFFTYLLIMLTRMKLNVPDIGRYIDPNLPLAIVRE</sequence>
<feature type="domain" description="DUF6602" evidence="1">
    <location>
        <begin position="21"/>
        <end position="122"/>
    </location>
</feature>
<dbReference type="Pfam" id="PF20247">
    <property type="entry name" value="DUF6602"/>
    <property type="match status" value="1"/>
</dbReference>
<accession>A0ABC9UFW1</accession>
<gene>
    <name evidence="2" type="ORF">L402_00714</name>
</gene>
<dbReference type="RefSeq" id="WP_023309256.1">
    <property type="nucleotide sequence ID" value="NZ_CP034336.1"/>
</dbReference>
<dbReference type="Proteomes" id="UP000017391">
    <property type="component" value="Unassembled WGS sequence"/>
</dbReference>
<name>A0ABC9UFW1_ENTAS</name>
<dbReference type="InterPro" id="IPR046537">
    <property type="entry name" value="DUF6602"/>
</dbReference>
<evidence type="ECO:0000313" key="3">
    <source>
        <dbReference type="Proteomes" id="UP000017391"/>
    </source>
</evidence>
<dbReference type="CDD" id="cd21173">
    <property type="entry name" value="NucC-like"/>
    <property type="match status" value="1"/>
</dbReference>
<evidence type="ECO:0000313" key="2">
    <source>
        <dbReference type="EMBL" id="ESM38782.1"/>
    </source>
</evidence>
<comment type="caution">
    <text evidence="2">The sequence shown here is derived from an EMBL/GenBank/DDBJ whole genome shotgun (WGS) entry which is preliminary data.</text>
</comment>
<reference evidence="3" key="1">
    <citation type="submission" date="2013-09" db="EMBL/GenBank/DDBJ databases">
        <title>The Genome Sequence of Enterobacter cloacae BWH 31.</title>
        <authorList>
            <consortium name="The Broad Institute Genomics Platform"/>
            <consortium name="The Broad Institute Genome Sequencing Center for Infectious Disease"/>
            <person name="Murphy C."/>
            <person name="Cosimi L."/>
            <person name="Cerqueira G."/>
            <person name="Feldgarden M."/>
            <person name="Hung D."/>
            <person name="Onderdonk A.B."/>
            <person name="Ferraro M.J."/>
            <person name="Hooper D."/>
            <person name="Dekker J."/>
            <person name="O'Brien T."/>
            <person name="Huang S."/>
            <person name="Quan V."/>
            <person name="Ernst C."/>
            <person name="Delaney M."/>
            <person name="DuBois A."/>
            <person name="Young S.K."/>
            <person name="Zeng Q."/>
            <person name="Gargeya S."/>
            <person name="Fitzgerald M."/>
            <person name="Abouelleil A."/>
            <person name="Alvarado L."/>
            <person name="Berlin A.M."/>
            <person name="Chapman S.B."/>
            <person name="Gainer-Dewar J."/>
            <person name="Goldberg J."/>
            <person name="Gnerre S."/>
            <person name="Griggs A."/>
            <person name="Gujja S."/>
            <person name="Hansen M."/>
            <person name="Howarth C."/>
            <person name="Imamovic A."/>
            <person name="Ireland A."/>
            <person name="Larimer J."/>
            <person name="McCowan C."/>
            <person name="Murphy C."/>
            <person name="Pearson M."/>
            <person name="Poon T.W."/>
            <person name="Priest M."/>
            <person name="Roberts A."/>
            <person name="Saif S."/>
            <person name="Shea T."/>
            <person name="Sykes S."/>
            <person name="Wortman J."/>
            <person name="Nusbaum C."/>
            <person name="Birren B."/>
        </authorList>
    </citation>
    <scope>NUCLEOTIDE SEQUENCE [LARGE SCALE GENOMIC DNA]</scope>
    <source>
        <strain evidence="3">BWH 31</strain>
    </source>
</reference>
<proteinExistence type="predicted"/>
<evidence type="ECO:0000259" key="1">
    <source>
        <dbReference type="Pfam" id="PF20247"/>
    </source>
</evidence>
<organism evidence="2 3">
    <name type="scientific">Enterobacter asburiae</name>
    <dbReference type="NCBI Taxonomy" id="61645"/>
    <lineage>
        <taxon>Bacteria</taxon>
        <taxon>Pseudomonadati</taxon>
        <taxon>Pseudomonadota</taxon>
        <taxon>Gammaproteobacteria</taxon>
        <taxon>Enterobacterales</taxon>
        <taxon>Enterobacteriaceae</taxon>
        <taxon>Enterobacter</taxon>
        <taxon>Enterobacter cloacae complex</taxon>
    </lineage>
</organism>